<feature type="domain" description="Four-carbon acid sugar kinase nucleotide binding" evidence="8">
    <location>
        <begin position="229"/>
        <end position="395"/>
    </location>
</feature>
<protein>
    <submittedName>
        <fullName evidence="9">Four-carbon acid sugar kinase family protein</fullName>
        <ecNumber evidence="9">2.7.1.-</ecNumber>
    </submittedName>
</protein>
<organism evidence="9 10">
    <name type="scientific">Companilactobacillus keshanensis</name>
    <dbReference type="NCBI Taxonomy" id="2486003"/>
    <lineage>
        <taxon>Bacteria</taxon>
        <taxon>Bacillati</taxon>
        <taxon>Bacillota</taxon>
        <taxon>Bacilli</taxon>
        <taxon>Lactobacillales</taxon>
        <taxon>Lactobacillaceae</taxon>
        <taxon>Companilactobacillus</taxon>
    </lineage>
</organism>
<evidence type="ECO:0000256" key="4">
    <source>
        <dbReference type="ARBA" id="ARBA00022777"/>
    </source>
</evidence>
<keyword evidence="5" id="KW-0067">ATP-binding</keyword>
<dbReference type="EMBL" id="JBHTOI010000029">
    <property type="protein sequence ID" value="MFD1417941.1"/>
    <property type="molecule type" value="Genomic_DNA"/>
</dbReference>
<dbReference type="SUPFAM" id="SSF142764">
    <property type="entry name" value="YgbK-like"/>
    <property type="match status" value="1"/>
</dbReference>
<evidence type="ECO:0000256" key="6">
    <source>
        <dbReference type="ARBA" id="ARBA00023277"/>
    </source>
</evidence>
<dbReference type="EC" id="2.7.1.-" evidence="9"/>
<comment type="similarity">
    <text evidence="1">Belongs to the four-carbon acid sugar kinase family.</text>
</comment>
<reference evidence="10" key="1">
    <citation type="journal article" date="2019" name="Int. J. Syst. Evol. Microbiol.">
        <title>The Global Catalogue of Microorganisms (GCM) 10K type strain sequencing project: providing services to taxonomists for standard genome sequencing and annotation.</title>
        <authorList>
            <consortium name="The Broad Institute Genomics Platform"/>
            <consortium name="The Broad Institute Genome Sequencing Center for Infectious Disease"/>
            <person name="Wu L."/>
            <person name="Ma J."/>
        </authorList>
    </citation>
    <scope>NUCLEOTIDE SEQUENCE [LARGE SCALE GENOMIC DNA]</scope>
    <source>
        <strain evidence="10">CCM 8936</strain>
    </source>
</reference>
<keyword evidence="6" id="KW-0119">Carbohydrate metabolism</keyword>
<accession>A0ABW4BRW9</accession>
<dbReference type="InterPro" id="IPR010737">
    <property type="entry name" value="4-carb_acid_sugar_kinase_N"/>
</dbReference>
<sequence>MDKKYLIMADDFTGSTDTGVQLAKRGIPVQVRLHDEDGSHSSLVVDTESRNLSPKDARDKISRAVLQTDMKEFDYTIKKVDSTLRGNISDELNELNRLYDSDILVFAPSLPSIGRQVRNSILTINGINGLNTQFAKDPVKPLTEDNIFNILKKAFPGENVNSISLDEIRNGKVHITPQTKFYAADSMNDLDLQLLVQSVLKTNLKVLWVGSSGIMDAILSIENPIVPALAIVGSVSEVTAKQVEFAKENNVKIISIPIYDVYKDESYYDYVDEAVNAMRSGQDVIVTSSATVNRKELKYTQDKLKADGLSMDEIGLIVQSILGGLGRRIIKKIRPSGLFITGGDTAKGFFDVIKANGVDIITEIATGTPMMKIKGGEYNDLKVITKAGAFGNDDLISFSFKKLKESNK</sequence>
<dbReference type="Gene3D" id="3.40.50.10840">
    <property type="entry name" value="Putative sugar-binding, N-terminal domain"/>
    <property type="match status" value="1"/>
</dbReference>
<evidence type="ECO:0000313" key="9">
    <source>
        <dbReference type="EMBL" id="MFD1417941.1"/>
    </source>
</evidence>
<gene>
    <name evidence="9" type="ORF">ACFQ42_04230</name>
</gene>
<keyword evidence="10" id="KW-1185">Reference proteome</keyword>
<dbReference type="Gene3D" id="3.40.980.20">
    <property type="entry name" value="Four-carbon acid sugar kinase, nucleotide binding domain"/>
    <property type="match status" value="1"/>
</dbReference>
<evidence type="ECO:0000256" key="2">
    <source>
        <dbReference type="ARBA" id="ARBA00022679"/>
    </source>
</evidence>
<dbReference type="InterPro" id="IPR031475">
    <property type="entry name" value="NBD_C"/>
</dbReference>
<proteinExistence type="inferred from homology"/>
<evidence type="ECO:0000259" key="7">
    <source>
        <dbReference type="Pfam" id="PF07005"/>
    </source>
</evidence>
<dbReference type="Pfam" id="PF17042">
    <property type="entry name" value="NBD_C"/>
    <property type="match status" value="1"/>
</dbReference>
<comment type="caution">
    <text evidence="9">The sequence shown here is derived from an EMBL/GenBank/DDBJ whole genome shotgun (WGS) entry which is preliminary data.</text>
</comment>
<keyword evidence="2 9" id="KW-0808">Transferase</keyword>
<evidence type="ECO:0000259" key="8">
    <source>
        <dbReference type="Pfam" id="PF17042"/>
    </source>
</evidence>
<dbReference type="Proteomes" id="UP001597251">
    <property type="component" value="Unassembled WGS sequence"/>
</dbReference>
<evidence type="ECO:0000256" key="1">
    <source>
        <dbReference type="ARBA" id="ARBA00005715"/>
    </source>
</evidence>
<feature type="domain" description="Four-carbon acid sugar kinase N-terminal" evidence="7">
    <location>
        <begin position="6"/>
        <end position="217"/>
    </location>
</feature>
<keyword evidence="3" id="KW-0547">Nucleotide-binding</keyword>
<name>A0ABW4BRW9_9LACO</name>
<dbReference type="Pfam" id="PF07005">
    <property type="entry name" value="SBD_N"/>
    <property type="match status" value="1"/>
</dbReference>
<evidence type="ECO:0000256" key="3">
    <source>
        <dbReference type="ARBA" id="ARBA00022741"/>
    </source>
</evidence>
<evidence type="ECO:0000313" key="10">
    <source>
        <dbReference type="Proteomes" id="UP001597251"/>
    </source>
</evidence>
<evidence type="ECO:0000256" key="5">
    <source>
        <dbReference type="ARBA" id="ARBA00022840"/>
    </source>
</evidence>
<dbReference type="RefSeq" id="WP_125677877.1">
    <property type="nucleotide sequence ID" value="NZ_JBHTOI010000029.1"/>
</dbReference>
<dbReference type="InterPro" id="IPR037051">
    <property type="entry name" value="4-carb_acid_sugar_kinase_N_sf"/>
</dbReference>
<dbReference type="GO" id="GO:0016301">
    <property type="term" value="F:kinase activity"/>
    <property type="evidence" value="ECO:0007669"/>
    <property type="project" value="UniProtKB-KW"/>
</dbReference>
<keyword evidence="4 9" id="KW-0418">Kinase</keyword>
<dbReference type="InterPro" id="IPR042213">
    <property type="entry name" value="NBD_C_sf"/>
</dbReference>